<keyword evidence="1" id="KW-0175">Coiled coil</keyword>
<dbReference type="RefSeq" id="WP_110373956.1">
    <property type="nucleotide sequence ID" value="NZ_JAHBRY010000001.1"/>
</dbReference>
<keyword evidence="3" id="KW-1185">Reference proteome</keyword>
<dbReference type="AlphaFoldDB" id="A0A2V3UB47"/>
<evidence type="ECO:0000313" key="3">
    <source>
        <dbReference type="Proteomes" id="UP000248021"/>
    </source>
</evidence>
<dbReference type="OrthoDB" id="7852340at2"/>
<evidence type="ECO:0000313" key="2">
    <source>
        <dbReference type="EMBL" id="PXW61649.1"/>
    </source>
</evidence>
<name>A0A2V3UB47_9HYPH</name>
<protein>
    <submittedName>
        <fullName evidence="2">Phage baseplate assembly protein V</fullName>
    </submittedName>
</protein>
<dbReference type="InterPro" id="IPR037026">
    <property type="entry name" value="Vgr_OB-fold_dom_sf"/>
</dbReference>
<dbReference type="Proteomes" id="UP000248021">
    <property type="component" value="Unassembled WGS sequence"/>
</dbReference>
<accession>A0A2V3UB47</accession>
<feature type="coiled-coil region" evidence="1">
    <location>
        <begin position="1"/>
        <end position="32"/>
    </location>
</feature>
<organism evidence="2 3">
    <name type="scientific">Chelatococcus asaccharovorans</name>
    <dbReference type="NCBI Taxonomy" id="28210"/>
    <lineage>
        <taxon>Bacteria</taxon>
        <taxon>Pseudomonadati</taxon>
        <taxon>Pseudomonadota</taxon>
        <taxon>Alphaproteobacteria</taxon>
        <taxon>Hyphomicrobiales</taxon>
        <taxon>Chelatococcaceae</taxon>
        <taxon>Chelatococcus</taxon>
    </lineage>
</organism>
<dbReference type="Gene3D" id="2.40.50.230">
    <property type="entry name" value="Gp5 N-terminal domain"/>
    <property type="match status" value="1"/>
</dbReference>
<evidence type="ECO:0000256" key="1">
    <source>
        <dbReference type="SAM" id="Coils"/>
    </source>
</evidence>
<comment type="caution">
    <text evidence="2">The sequence shown here is derived from an EMBL/GenBank/DDBJ whole genome shotgun (WGS) entry which is preliminary data.</text>
</comment>
<proteinExistence type="predicted"/>
<sequence>MSQLEQAFRILMREVEWLRNELEETNRRHRNLFRPAEVTEAHASEYRVSVTAGGLPSSKVPWVEVAGDNQTWFPPSKKQKGYLVSPSGEPGVGFFLPTSYTDDKKPPFESRGDLFGMKRGSSYITVEDGLITLRADRIRAVMGRWDFEQG</sequence>
<reference evidence="2 3" key="1">
    <citation type="submission" date="2018-05" db="EMBL/GenBank/DDBJ databases">
        <title>Genomic Encyclopedia of Type Strains, Phase IV (KMG-IV): sequencing the most valuable type-strain genomes for metagenomic binning, comparative biology and taxonomic classification.</title>
        <authorList>
            <person name="Goeker M."/>
        </authorList>
    </citation>
    <scope>NUCLEOTIDE SEQUENCE [LARGE SCALE GENOMIC DNA]</scope>
    <source>
        <strain evidence="2 3">DSM 6462</strain>
    </source>
</reference>
<gene>
    <name evidence="2" type="ORF">C7450_103166</name>
</gene>
<dbReference type="EMBL" id="QJJK01000003">
    <property type="protein sequence ID" value="PXW61649.1"/>
    <property type="molecule type" value="Genomic_DNA"/>
</dbReference>